<comment type="function">
    <text evidence="4">Non catalytic subunit of RNase H2, an endonuclease that specifically degrades the RNA of RNA:DNA hybrids. Participates in DNA replication, possibly by mediating the removal of lagging-strand Okazaki fragment RNA primers during DNA replication. Mediates the excision of single ribonucleotides from DNA:RNA duplexes.</text>
</comment>
<sequence length="479" mass="53379">MQMKECRCQGKVRRAHWAGKARSRRGCILTPSVSTGLPVFTLTSHLHNTPKMKTRSASVSKVQKSEDETKTKPLVAAEKPSKTFILPSSTSDNARLLSLPDPQSGELKRYFFCPNRGIYEFTVVSPPAHLARSILFIPRTRETASPSEEEKKDPEKLSAQGSITKKAEFLMATPIDALFFMVPLLAPSSKSGRSLFQPFDDIIDSHDDMPHHLRQVLCDDEFRDSLLARTEAICEVVEAGDEKMFRFNEMKLVQEFVAKAERIADRGLPASMEEHFVRQALATPLMSVKREDVATSQEPSNESQEASKSEERQDSLSTVDTAMTPSVASPAGELTPVSQPPSEESTASDHIARLLRISTALSFMKESYLPASMASKVDEILASAESPVDFEPLKDRLKQIADLRATALASRDMSNFSRKRDHDDEEEDTRAEKKRRKEEEEKKSKAAQSQAVKNLKKVNTSGMQKLSSFFAKAAPKKKT</sequence>
<evidence type="ECO:0000256" key="3">
    <source>
        <dbReference type="ARBA" id="ARBA00023242"/>
    </source>
</evidence>
<feature type="domain" description="Ribonuclease H2 subunit B wHTH" evidence="7">
    <location>
        <begin position="179"/>
        <end position="377"/>
    </location>
</feature>
<dbReference type="GeneID" id="26231238"/>
<dbReference type="InterPro" id="IPR041195">
    <property type="entry name" value="Rnh202_N"/>
</dbReference>
<accession>A0A7T6XTP2</accession>
<feature type="compositionally biased region" description="Polar residues" evidence="6">
    <location>
        <begin position="294"/>
        <end position="304"/>
    </location>
</feature>
<gene>
    <name evidence="9" type="ORF">Pdw03_1876</name>
</gene>
<dbReference type="EMBL" id="CP060778">
    <property type="protein sequence ID" value="QQK46978.1"/>
    <property type="molecule type" value="Genomic_DNA"/>
</dbReference>
<feature type="compositionally biased region" description="Polar residues" evidence="6">
    <location>
        <begin position="448"/>
        <end position="459"/>
    </location>
</feature>
<dbReference type="Pfam" id="PF17745">
    <property type="entry name" value="Ydr279_N"/>
    <property type="match status" value="1"/>
</dbReference>
<evidence type="ECO:0000256" key="2">
    <source>
        <dbReference type="ARBA" id="ARBA00019062"/>
    </source>
</evidence>
<name>A0A7T6XTP2_PENDI</name>
<dbReference type="RefSeq" id="XP_014536379.2">
    <property type="nucleotide sequence ID" value="XM_014680893.2"/>
</dbReference>
<evidence type="ECO:0000259" key="7">
    <source>
        <dbReference type="Pfam" id="PF09468"/>
    </source>
</evidence>
<dbReference type="Gene3D" id="1.10.20.120">
    <property type="match status" value="1"/>
</dbReference>
<dbReference type="PANTHER" id="PTHR13383">
    <property type="entry name" value="RIBONUCLEASE H2 SUBUNIT B"/>
    <property type="match status" value="1"/>
</dbReference>
<evidence type="ECO:0000256" key="1">
    <source>
        <dbReference type="ARBA" id="ARBA00004123"/>
    </source>
</evidence>
<feature type="region of interest" description="Disordered" evidence="6">
    <location>
        <begin position="288"/>
        <end position="348"/>
    </location>
</feature>
<dbReference type="AlphaFoldDB" id="A0A7T6XTP2"/>
<proteinExistence type="predicted"/>
<feature type="compositionally biased region" description="Polar residues" evidence="6">
    <location>
        <begin position="315"/>
        <end position="327"/>
    </location>
</feature>
<dbReference type="InterPro" id="IPR019024">
    <property type="entry name" value="RNase_H2_suB_wHTH"/>
</dbReference>
<evidence type="ECO:0000313" key="9">
    <source>
        <dbReference type="EMBL" id="QQK46978.1"/>
    </source>
</evidence>
<feature type="region of interest" description="Disordered" evidence="6">
    <location>
        <begin position="413"/>
        <end position="459"/>
    </location>
</feature>
<organism evidence="9 10">
    <name type="scientific">Penicillium digitatum</name>
    <name type="common">Green mold</name>
    <dbReference type="NCBI Taxonomy" id="36651"/>
    <lineage>
        <taxon>Eukaryota</taxon>
        <taxon>Fungi</taxon>
        <taxon>Dikarya</taxon>
        <taxon>Ascomycota</taxon>
        <taxon>Pezizomycotina</taxon>
        <taxon>Eurotiomycetes</taxon>
        <taxon>Eurotiomycetidae</taxon>
        <taxon>Eurotiales</taxon>
        <taxon>Aspergillaceae</taxon>
        <taxon>Penicillium</taxon>
    </lineage>
</organism>
<reference evidence="9 10" key="1">
    <citation type="submission" date="2020-08" db="EMBL/GenBank/DDBJ databases">
        <title>The completed genome sequence of the pathogenic ascomycete fungus Penicillium digitatum.</title>
        <authorList>
            <person name="Wang M."/>
        </authorList>
    </citation>
    <scope>NUCLEOTIDE SEQUENCE [LARGE SCALE GENOMIC DNA]</scope>
    <source>
        <strain evidence="9 10">PdW03</strain>
    </source>
</reference>
<comment type="subcellular location">
    <subcellularLocation>
        <location evidence="1">Nucleus</location>
    </subcellularLocation>
</comment>
<protein>
    <recommendedName>
        <fullName evidence="2">Ribonuclease H2 subunit B</fullName>
    </recommendedName>
    <alternativeName>
        <fullName evidence="5">Ribonuclease HI subunit B</fullName>
    </alternativeName>
</protein>
<feature type="domain" description="Rnh202 triple barrel" evidence="8">
    <location>
        <begin position="85"/>
        <end position="176"/>
    </location>
</feature>
<keyword evidence="3" id="KW-0539">Nucleus</keyword>
<dbReference type="InterPro" id="IPR040456">
    <property type="entry name" value="RNase_H2_suB"/>
</dbReference>
<evidence type="ECO:0000256" key="6">
    <source>
        <dbReference type="SAM" id="MobiDB-lite"/>
    </source>
</evidence>
<evidence type="ECO:0000259" key="8">
    <source>
        <dbReference type="Pfam" id="PF17745"/>
    </source>
</evidence>
<dbReference type="Proteomes" id="UP000595662">
    <property type="component" value="Chromosome 5"/>
</dbReference>
<evidence type="ECO:0000313" key="10">
    <source>
        <dbReference type="Proteomes" id="UP000595662"/>
    </source>
</evidence>
<dbReference type="Pfam" id="PF09468">
    <property type="entry name" value="RNase_H2-Ydr279"/>
    <property type="match status" value="1"/>
</dbReference>
<dbReference type="CDD" id="cd09270">
    <property type="entry name" value="RNase_H2-B"/>
    <property type="match status" value="1"/>
</dbReference>
<dbReference type="GO" id="GO:0006401">
    <property type="term" value="P:RNA catabolic process"/>
    <property type="evidence" value="ECO:0007669"/>
    <property type="project" value="TreeGrafter"/>
</dbReference>
<feature type="compositionally biased region" description="Polar residues" evidence="6">
    <location>
        <begin position="336"/>
        <end position="345"/>
    </location>
</feature>
<evidence type="ECO:0000256" key="5">
    <source>
        <dbReference type="ARBA" id="ARBA00033464"/>
    </source>
</evidence>
<dbReference type="KEGG" id="pdp:PDIP_29180"/>
<dbReference type="GO" id="GO:0032299">
    <property type="term" value="C:ribonuclease H2 complex"/>
    <property type="evidence" value="ECO:0007669"/>
    <property type="project" value="InterPro"/>
</dbReference>
<feature type="compositionally biased region" description="Basic and acidic residues" evidence="6">
    <location>
        <begin position="305"/>
        <end position="314"/>
    </location>
</feature>
<dbReference type="VEuPathDB" id="FungiDB:PDIP_29180"/>
<dbReference type="GO" id="GO:0005654">
    <property type="term" value="C:nucleoplasm"/>
    <property type="evidence" value="ECO:0007669"/>
    <property type="project" value="TreeGrafter"/>
</dbReference>
<dbReference type="PANTHER" id="PTHR13383:SF11">
    <property type="entry name" value="RIBONUCLEASE H2 SUBUNIT B"/>
    <property type="match status" value="1"/>
</dbReference>
<evidence type="ECO:0000256" key="4">
    <source>
        <dbReference type="ARBA" id="ARBA00024778"/>
    </source>
</evidence>
<feature type="region of interest" description="Disordered" evidence="6">
    <location>
        <begin position="51"/>
        <end position="71"/>
    </location>
</feature>